<keyword evidence="2" id="KW-1185">Reference proteome</keyword>
<protein>
    <submittedName>
        <fullName evidence="1">Uncharacterized protein</fullName>
    </submittedName>
</protein>
<dbReference type="Proteomes" id="UP000001631">
    <property type="component" value="Unassembled WGS sequence"/>
</dbReference>
<evidence type="ECO:0000313" key="2">
    <source>
        <dbReference type="Proteomes" id="UP000001631"/>
    </source>
</evidence>
<sequence length="237" mass="26812">MGETVSAEQLLLPPSPPLLPSFHCTIDRGRRPEYCVQDTEHRIGISGHYMPREIQTKRITYILTFSALGYFLGEPAFSILQYYQFPARYPSRVLRVDLPPSTSDSSVDAGNKVTSPLPLLRPTHRRWTRPTQKPLRLIYVWQTRPDPSHSIDGKCAPVLLSLWARPRPPFRVNDVSRGIIHQADSAASVSEARLAFCLRPIGWGEGRPKISQSQLIHLELNRLYVDFLGMAETVGTQ</sequence>
<dbReference type="VEuPathDB" id="FungiDB:I7I50_08120"/>
<evidence type="ECO:0000313" key="1">
    <source>
        <dbReference type="EMBL" id="EEH04380.1"/>
    </source>
</evidence>
<organism evidence="1 2">
    <name type="scientific">Ajellomyces capsulatus (strain G186AR / H82 / ATCC MYA-2454 / RMSCC 2432)</name>
    <name type="common">Darling's disease fungus</name>
    <name type="synonym">Histoplasma capsulatum</name>
    <dbReference type="NCBI Taxonomy" id="447093"/>
    <lineage>
        <taxon>Eukaryota</taxon>
        <taxon>Fungi</taxon>
        <taxon>Dikarya</taxon>
        <taxon>Ascomycota</taxon>
        <taxon>Pezizomycotina</taxon>
        <taxon>Eurotiomycetes</taxon>
        <taxon>Eurotiomycetidae</taxon>
        <taxon>Onygenales</taxon>
        <taxon>Ajellomycetaceae</taxon>
        <taxon>Histoplasma</taxon>
    </lineage>
</organism>
<proteinExistence type="predicted"/>
<dbReference type="HOGENOM" id="CLU_1170381_0_0_1"/>
<reference evidence="1" key="1">
    <citation type="submission" date="2009-02" db="EMBL/GenBank/DDBJ databases">
        <title>The Genome Sequence of Ajellomyces capsulatus strain G186AR.</title>
        <authorList>
            <consortium name="The Broad Institute Genome Sequencing Platform"/>
            <person name="Champion M."/>
            <person name="Cuomo C."/>
            <person name="Ma L.-J."/>
            <person name="Henn M.R."/>
            <person name="Sil A."/>
            <person name="Goldman B."/>
            <person name="Young S.K."/>
            <person name="Kodira C.D."/>
            <person name="Zeng Q."/>
            <person name="Koehrsen M."/>
            <person name="Alvarado L."/>
            <person name="Berlin A."/>
            <person name="Borenstein D."/>
            <person name="Chen Z."/>
            <person name="Engels R."/>
            <person name="Freedman E."/>
            <person name="Gellesch M."/>
            <person name="Goldberg J."/>
            <person name="Griggs A."/>
            <person name="Gujja S."/>
            <person name="Heiman D."/>
            <person name="Hepburn T."/>
            <person name="Howarth C."/>
            <person name="Jen D."/>
            <person name="Larson L."/>
            <person name="Lewis B."/>
            <person name="Mehta T."/>
            <person name="Park D."/>
            <person name="Pearson M."/>
            <person name="Roberts A."/>
            <person name="Saif S."/>
            <person name="Shea T."/>
            <person name="Shenoy N."/>
            <person name="Sisk P."/>
            <person name="Stolte C."/>
            <person name="Sykes S."/>
            <person name="Walk T."/>
            <person name="White J."/>
            <person name="Yandava C."/>
            <person name="Klein B."/>
            <person name="McEwen J.G."/>
            <person name="Puccia R."/>
            <person name="Goldman G.H."/>
            <person name="Felipe M.S."/>
            <person name="Nino-Vega G."/>
            <person name="San-Blas G."/>
            <person name="Taylor J."/>
            <person name="Mendoza L."/>
            <person name="Galagan J."/>
            <person name="Nusbaum C."/>
            <person name="Birren B."/>
        </authorList>
    </citation>
    <scope>NUCLEOTIDE SEQUENCE</scope>
    <source>
        <strain evidence="1">G186AR</strain>
    </source>
</reference>
<dbReference type="InParanoid" id="C0NWS5"/>
<dbReference type="EMBL" id="GG663374">
    <property type="protein sequence ID" value="EEH04380.1"/>
    <property type="molecule type" value="Genomic_DNA"/>
</dbReference>
<gene>
    <name evidence="1" type="ORF">HCBG_07605</name>
</gene>
<name>C0NWS5_AJECG</name>
<accession>C0NWS5</accession>
<dbReference type="GeneID" id="69040621"/>
<dbReference type="RefSeq" id="XP_045284861.1">
    <property type="nucleotide sequence ID" value="XM_045434654.1"/>
</dbReference>
<dbReference type="AlphaFoldDB" id="C0NWS5"/>